<dbReference type="PRINTS" id="PR01249">
    <property type="entry name" value="RIBOSOMALL31"/>
</dbReference>
<reference evidence="5" key="1">
    <citation type="submission" date="2019-01" db="EMBL/GenBank/DDBJ databases">
        <title>Genomic signatures and co-occurrence patterns of the ultra-small Saccharimodia (Patescibacteria phylum) suggest a symbiotic lifestyle.</title>
        <authorList>
            <person name="Lemos L."/>
            <person name="Medeiros J."/>
            <person name="Andreote F."/>
            <person name="Fernandes G."/>
            <person name="Varani A."/>
            <person name="Oliveira G."/>
            <person name="Pylro V."/>
        </authorList>
    </citation>
    <scope>NUCLEOTIDE SEQUENCE [LARGE SCALE GENOMIC DNA]</scope>
    <source>
        <strain evidence="5">AMD01</strain>
    </source>
</reference>
<comment type="caution">
    <text evidence="5">The sequence shown here is derived from an EMBL/GenBank/DDBJ whole genome shotgun (WGS) entry which is preliminary data.</text>
</comment>
<dbReference type="NCBIfam" id="TIGR00105">
    <property type="entry name" value="L31"/>
    <property type="match status" value="1"/>
</dbReference>
<protein>
    <recommendedName>
        <fullName evidence="3">Large ribosomal subunit protein bL31B</fullName>
    </recommendedName>
</protein>
<feature type="compositionally biased region" description="Basic and acidic residues" evidence="4">
    <location>
        <begin position="100"/>
        <end position="109"/>
    </location>
</feature>
<evidence type="ECO:0000313" key="5">
    <source>
        <dbReference type="EMBL" id="RWZ78979.1"/>
    </source>
</evidence>
<name>A0A4Q0AIJ5_9BACT</name>
<evidence type="ECO:0000256" key="4">
    <source>
        <dbReference type="SAM" id="MobiDB-lite"/>
    </source>
</evidence>
<dbReference type="InterPro" id="IPR034704">
    <property type="entry name" value="Ribosomal_bL28/bL31-like_sf"/>
</dbReference>
<gene>
    <name evidence="3" type="primary">rpmE2</name>
    <name evidence="5" type="ORF">EOT04_02480</name>
</gene>
<dbReference type="AlphaFoldDB" id="A0A4Q0AIJ5"/>
<evidence type="ECO:0000313" key="6">
    <source>
        <dbReference type="Proteomes" id="UP000289269"/>
    </source>
</evidence>
<dbReference type="Pfam" id="PF01197">
    <property type="entry name" value="Ribosomal_L31"/>
    <property type="match status" value="1"/>
</dbReference>
<dbReference type="NCBIfam" id="NF002462">
    <property type="entry name" value="PRK01678.1"/>
    <property type="match status" value="1"/>
</dbReference>
<dbReference type="GO" id="GO:0003735">
    <property type="term" value="F:structural constituent of ribosome"/>
    <property type="evidence" value="ECO:0007669"/>
    <property type="project" value="InterPro"/>
</dbReference>
<dbReference type="SUPFAM" id="SSF143800">
    <property type="entry name" value="L28p-like"/>
    <property type="match status" value="1"/>
</dbReference>
<comment type="subunit">
    <text evidence="3">Part of the 50S ribosomal subunit.</text>
</comment>
<keyword evidence="2 3" id="KW-0687">Ribonucleoprotein</keyword>
<dbReference type="Gene3D" id="4.10.830.30">
    <property type="entry name" value="Ribosomal protein L31"/>
    <property type="match status" value="1"/>
</dbReference>
<sequence>MKQQVHPSDYRKVVYQDEAAGFAFLTRSTIATTETIKWQDGQEYPLAKLHISSASHPFYTGESKVLDVEGRVDRFKAKRQAANQRRQAGSLVNKAKKAAKRAEKKAAKV</sequence>
<dbReference type="GO" id="GO:0006412">
    <property type="term" value="P:translation"/>
    <property type="evidence" value="ECO:0007669"/>
    <property type="project" value="UniProtKB-UniRule"/>
</dbReference>
<evidence type="ECO:0000256" key="3">
    <source>
        <dbReference type="HAMAP-Rule" id="MF_00502"/>
    </source>
</evidence>
<dbReference type="EMBL" id="SCKW01000024">
    <property type="protein sequence ID" value="RWZ78979.1"/>
    <property type="molecule type" value="Genomic_DNA"/>
</dbReference>
<dbReference type="InterPro" id="IPR002150">
    <property type="entry name" value="Ribosomal_bL31"/>
</dbReference>
<evidence type="ECO:0000256" key="2">
    <source>
        <dbReference type="ARBA" id="ARBA00023274"/>
    </source>
</evidence>
<organism evidence="5 6">
    <name type="scientific">Candidatus Chaera renei</name>
    <dbReference type="NCBI Taxonomy" id="2506947"/>
    <lineage>
        <taxon>Bacteria</taxon>
        <taxon>Candidatus Saccharimonadota</taxon>
        <taxon>Candidatus Saccharimonadia</taxon>
        <taxon>Candidatus Saccharimonadales</taxon>
        <taxon>Candidatus Saccharimonadaceae</taxon>
        <taxon>Candidatus Chaera</taxon>
    </lineage>
</organism>
<comment type="similarity">
    <text evidence="3">Belongs to the bacterial ribosomal protein bL31 family. Type B subfamily.</text>
</comment>
<keyword evidence="6" id="KW-1185">Reference proteome</keyword>
<dbReference type="InterPro" id="IPR042105">
    <property type="entry name" value="Ribosomal_bL31_sf"/>
</dbReference>
<dbReference type="InterPro" id="IPR027493">
    <property type="entry name" value="Ribosomal_bL31_B"/>
</dbReference>
<dbReference type="PANTHER" id="PTHR33280">
    <property type="entry name" value="50S RIBOSOMAL PROTEIN L31, CHLOROPLASTIC"/>
    <property type="match status" value="1"/>
</dbReference>
<dbReference type="HAMAP" id="MF_00502">
    <property type="entry name" value="Ribosomal_bL31_2"/>
    <property type="match status" value="1"/>
</dbReference>
<feature type="region of interest" description="Disordered" evidence="4">
    <location>
        <begin position="80"/>
        <end position="109"/>
    </location>
</feature>
<dbReference type="PANTHER" id="PTHR33280:SF1">
    <property type="entry name" value="LARGE RIBOSOMAL SUBUNIT PROTEIN BL31C"/>
    <property type="match status" value="1"/>
</dbReference>
<dbReference type="GO" id="GO:0005840">
    <property type="term" value="C:ribosome"/>
    <property type="evidence" value="ECO:0007669"/>
    <property type="project" value="UniProtKB-KW"/>
</dbReference>
<dbReference type="Proteomes" id="UP000289269">
    <property type="component" value="Unassembled WGS sequence"/>
</dbReference>
<keyword evidence="1 3" id="KW-0689">Ribosomal protein</keyword>
<evidence type="ECO:0000256" key="1">
    <source>
        <dbReference type="ARBA" id="ARBA00022980"/>
    </source>
</evidence>
<proteinExistence type="inferred from homology"/>
<dbReference type="GO" id="GO:1990904">
    <property type="term" value="C:ribonucleoprotein complex"/>
    <property type="evidence" value="ECO:0007669"/>
    <property type="project" value="UniProtKB-KW"/>
</dbReference>
<accession>A0A4Q0AIJ5</accession>